<evidence type="ECO:0000256" key="1">
    <source>
        <dbReference type="ARBA" id="ARBA00004651"/>
    </source>
</evidence>
<dbReference type="RefSeq" id="WP_213126695.1">
    <property type="nucleotide sequence ID" value="NZ_JAGYPG010000004.1"/>
</dbReference>
<protein>
    <submittedName>
        <fullName evidence="9">MFS transporter</fullName>
    </submittedName>
</protein>
<evidence type="ECO:0000256" key="2">
    <source>
        <dbReference type="ARBA" id="ARBA00022448"/>
    </source>
</evidence>
<dbReference type="InterPro" id="IPR011701">
    <property type="entry name" value="MFS"/>
</dbReference>
<dbReference type="PANTHER" id="PTHR43414:SF6">
    <property type="entry name" value="MULTIDRUG RESISTANCE PROTEIN MDTG"/>
    <property type="match status" value="1"/>
</dbReference>
<organism evidence="9 10">
    <name type="scientific">Lederbergia citri</name>
    <dbReference type="NCBI Taxonomy" id="2833580"/>
    <lineage>
        <taxon>Bacteria</taxon>
        <taxon>Bacillati</taxon>
        <taxon>Bacillota</taxon>
        <taxon>Bacilli</taxon>
        <taxon>Bacillales</taxon>
        <taxon>Bacillaceae</taxon>
        <taxon>Lederbergia</taxon>
    </lineage>
</organism>
<dbReference type="InterPro" id="IPR036259">
    <property type="entry name" value="MFS_trans_sf"/>
</dbReference>
<dbReference type="EMBL" id="JAGYPG010000004">
    <property type="protein sequence ID" value="MBS4197470.1"/>
    <property type="molecule type" value="Genomic_DNA"/>
</dbReference>
<feature type="transmembrane region" description="Helical" evidence="7">
    <location>
        <begin position="65"/>
        <end position="84"/>
    </location>
</feature>
<feature type="transmembrane region" description="Helical" evidence="7">
    <location>
        <begin position="33"/>
        <end position="53"/>
    </location>
</feature>
<dbReference type="GO" id="GO:0022857">
    <property type="term" value="F:transmembrane transporter activity"/>
    <property type="evidence" value="ECO:0007669"/>
    <property type="project" value="InterPro"/>
</dbReference>
<dbReference type="PROSITE" id="PS00216">
    <property type="entry name" value="SUGAR_TRANSPORT_1"/>
    <property type="match status" value="1"/>
</dbReference>
<evidence type="ECO:0000313" key="10">
    <source>
        <dbReference type="Proteomes" id="UP000681414"/>
    </source>
</evidence>
<keyword evidence="2" id="KW-0813">Transport</keyword>
<dbReference type="GO" id="GO:0005886">
    <property type="term" value="C:plasma membrane"/>
    <property type="evidence" value="ECO:0007669"/>
    <property type="project" value="UniProtKB-SubCell"/>
</dbReference>
<dbReference type="PROSITE" id="PS50850">
    <property type="entry name" value="MFS"/>
    <property type="match status" value="1"/>
</dbReference>
<evidence type="ECO:0000313" key="9">
    <source>
        <dbReference type="EMBL" id="MBS4197470.1"/>
    </source>
</evidence>
<reference evidence="9 10" key="1">
    <citation type="submission" date="2021-05" db="EMBL/GenBank/DDBJ databases">
        <title>Novel Bacillus species.</title>
        <authorList>
            <person name="Liu G."/>
        </authorList>
    </citation>
    <scope>NUCLEOTIDE SEQUENCE [LARGE SCALE GENOMIC DNA]</scope>
    <source>
        <strain evidence="10">FJAT-49780</strain>
    </source>
</reference>
<dbReference type="AlphaFoldDB" id="A0A942TGZ9"/>
<proteinExistence type="predicted"/>
<dbReference type="SUPFAM" id="SSF103473">
    <property type="entry name" value="MFS general substrate transporter"/>
    <property type="match status" value="1"/>
</dbReference>
<evidence type="ECO:0000256" key="7">
    <source>
        <dbReference type="SAM" id="Phobius"/>
    </source>
</evidence>
<dbReference type="Gene3D" id="1.20.1250.20">
    <property type="entry name" value="MFS general substrate transporter like domains"/>
    <property type="match status" value="1"/>
</dbReference>
<evidence type="ECO:0000256" key="6">
    <source>
        <dbReference type="ARBA" id="ARBA00023136"/>
    </source>
</evidence>
<feature type="transmembrane region" description="Helical" evidence="7">
    <location>
        <begin position="154"/>
        <end position="171"/>
    </location>
</feature>
<keyword evidence="6 7" id="KW-0472">Membrane</keyword>
<keyword evidence="3" id="KW-1003">Cell membrane</keyword>
<accession>A0A942TGZ9</accession>
<keyword evidence="4 7" id="KW-0812">Transmembrane</keyword>
<comment type="subcellular location">
    <subcellularLocation>
        <location evidence="1">Cell membrane</location>
        <topology evidence="1">Multi-pass membrane protein</topology>
    </subcellularLocation>
</comment>
<keyword evidence="5 7" id="KW-1133">Transmembrane helix</keyword>
<evidence type="ECO:0000256" key="4">
    <source>
        <dbReference type="ARBA" id="ARBA00022692"/>
    </source>
</evidence>
<evidence type="ECO:0000259" key="8">
    <source>
        <dbReference type="PROSITE" id="PS50850"/>
    </source>
</evidence>
<gene>
    <name evidence="9" type="ORF">KHA97_20705</name>
</gene>
<dbReference type="InterPro" id="IPR005829">
    <property type="entry name" value="Sugar_transporter_CS"/>
</dbReference>
<evidence type="ECO:0000256" key="3">
    <source>
        <dbReference type="ARBA" id="ARBA00022475"/>
    </source>
</evidence>
<dbReference type="PANTHER" id="PTHR43414">
    <property type="entry name" value="MULTIDRUG RESISTANCE PROTEIN MDTG"/>
    <property type="match status" value="1"/>
</dbReference>
<name>A0A942TGZ9_9BACI</name>
<evidence type="ECO:0000256" key="5">
    <source>
        <dbReference type="ARBA" id="ARBA00022989"/>
    </source>
</evidence>
<dbReference type="Pfam" id="PF07690">
    <property type="entry name" value="MFS_1"/>
    <property type="match status" value="1"/>
</dbReference>
<keyword evidence="10" id="KW-1185">Reference proteome</keyword>
<sequence>MRWIVISQSIAILGSSLVFPFYLIFIKEVGGGFLQYGISYGLFTISSSLVHIIVGKWSDRLGRRLFLLIGSWGMSVLLLCFPLVTDVWQVYSLQIVLGIIGAAQKTSEKAMLADFTEHGKRGIAIGKYHFWTSVFTGIAVMLGGFIIDLFTLDIIFYVSSFILFIGGFFVLKIEETEN</sequence>
<feature type="domain" description="Major facilitator superfamily (MFS) profile" evidence="8">
    <location>
        <begin position="1"/>
        <end position="178"/>
    </location>
</feature>
<comment type="caution">
    <text evidence="9">The sequence shown here is derived from an EMBL/GenBank/DDBJ whole genome shotgun (WGS) entry which is preliminary data.</text>
</comment>
<feature type="transmembrane region" description="Helical" evidence="7">
    <location>
        <begin position="9"/>
        <end position="27"/>
    </location>
</feature>
<dbReference type="Proteomes" id="UP000681414">
    <property type="component" value="Unassembled WGS sequence"/>
</dbReference>
<dbReference type="InterPro" id="IPR020846">
    <property type="entry name" value="MFS_dom"/>
</dbReference>
<feature type="transmembrane region" description="Helical" evidence="7">
    <location>
        <begin position="128"/>
        <end position="148"/>
    </location>
</feature>